<dbReference type="PANTHER" id="PTHR12526:SF630">
    <property type="entry name" value="GLYCOSYLTRANSFERASE"/>
    <property type="match status" value="1"/>
</dbReference>
<dbReference type="Proteomes" id="UP000448235">
    <property type="component" value="Unassembled WGS sequence"/>
</dbReference>
<feature type="region of interest" description="Disordered" evidence="1">
    <location>
        <begin position="375"/>
        <end position="413"/>
    </location>
</feature>
<sequence length="413" mass="45514">MRVAHIITSLGEGGAQAVLFRLCTNDPGNQHTIISLMPEARYGQMLSERGFRVINLDMPRGKFRLGPLWRLWKLLRQERFDIVQTWMYHPDLLGGLVARLAGQRRIFWGIRHTGLEPEHSARSTIWIARCCAWLSPWLPTAIVCCADRAAEVHQAVGYAADKLRVIPNGYQFSQWDTEPDEARALRHSLGIDDDTLLIGMVARCHAQKDHPGLLDAIVTLRQQGMAIRCLLVGDEVTRDNPEVDHWLTRRNLGDSVLALGTRTDIPVVMAALDLHVLSSQGGEGFPNVVAEAMAAGTPCVVTDVGDAARIVADDGWVVPPSDSAALAEAIAAALTERQQHPAAWQERQRRCRRRIRDEYGVARMVSAYTSLWQSTLPAPGEPVAEQPVATERGAPRPGAITSGIAPPTERQSP</sequence>
<comment type="caution">
    <text evidence="3">The sequence shown here is derived from an EMBL/GenBank/DDBJ whole genome shotgun (WGS) entry which is preliminary data.</text>
</comment>
<dbReference type="Pfam" id="PF13439">
    <property type="entry name" value="Glyco_transf_4"/>
    <property type="match status" value="1"/>
</dbReference>
<keyword evidence="4" id="KW-1185">Reference proteome</keyword>
<accession>A0A7X4VY14</accession>
<feature type="domain" description="Glycosyltransferase subfamily 4-like N-terminal" evidence="2">
    <location>
        <begin position="13"/>
        <end position="170"/>
    </location>
</feature>
<organism evidence="3 4">
    <name type="scientific">Halomonas icarae</name>
    <dbReference type="NCBI Taxonomy" id="2691040"/>
    <lineage>
        <taxon>Bacteria</taxon>
        <taxon>Pseudomonadati</taxon>
        <taxon>Pseudomonadota</taxon>
        <taxon>Gammaproteobacteria</taxon>
        <taxon>Oceanospirillales</taxon>
        <taxon>Halomonadaceae</taxon>
        <taxon>Halomonas</taxon>
    </lineage>
</organism>
<dbReference type="InterPro" id="IPR028098">
    <property type="entry name" value="Glyco_trans_4-like_N"/>
</dbReference>
<proteinExistence type="predicted"/>
<dbReference type="PANTHER" id="PTHR12526">
    <property type="entry name" value="GLYCOSYLTRANSFERASE"/>
    <property type="match status" value="1"/>
</dbReference>
<dbReference type="GO" id="GO:0016757">
    <property type="term" value="F:glycosyltransferase activity"/>
    <property type="evidence" value="ECO:0007669"/>
    <property type="project" value="UniProtKB-ARBA"/>
</dbReference>
<evidence type="ECO:0000313" key="4">
    <source>
        <dbReference type="Proteomes" id="UP000448235"/>
    </source>
</evidence>
<reference evidence="3 4" key="1">
    <citation type="submission" date="2019-12" db="EMBL/GenBank/DDBJ databases">
        <title>Draft genome sequencing of Halomonas icarensis D1-1.</title>
        <authorList>
            <person name="Pandiyan K."/>
            <person name="Kushwaha P."/>
            <person name="Gowdham M."/>
            <person name="Chakdar H."/>
            <person name="Singh A."/>
            <person name="Kumar M."/>
            <person name="Saxena A.K."/>
        </authorList>
    </citation>
    <scope>NUCLEOTIDE SEQUENCE [LARGE SCALE GENOMIC DNA]</scope>
    <source>
        <strain evidence="3 4">D1-1</strain>
    </source>
</reference>
<dbReference type="Gene3D" id="3.40.50.2000">
    <property type="entry name" value="Glycogen Phosphorylase B"/>
    <property type="match status" value="2"/>
</dbReference>
<evidence type="ECO:0000259" key="2">
    <source>
        <dbReference type="Pfam" id="PF13439"/>
    </source>
</evidence>
<dbReference type="RefSeq" id="WP_161422320.1">
    <property type="nucleotide sequence ID" value="NZ_JARWMY010000002.1"/>
</dbReference>
<dbReference type="AlphaFoldDB" id="A0A7X4VY14"/>
<dbReference type="EMBL" id="WUTS01000001">
    <property type="protein sequence ID" value="NAW11548.1"/>
    <property type="molecule type" value="Genomic_DNA"/>
</dbReference>
<evidence type="ECO:0000313" key="3">
    <source>
        <dbReference type="EMBL" id="NAW11548.1"/>
    </source>
</evidence>
<name>A0A7X4VY14_9GAMM</name>
<dbReference type="Pfam" id="PF13692">
    <property type="entry name" value="Glyco_trans_1_4"/>
    <property type="match status" value="1"/>
</dbReference>
<protein>
    <submittedName>
        <fullName evidence="3">Glycosyltransferase</fullName>
    </submittedName>
</protein>
<evidence type="ECO:0000256" key="1">
    <source>
        <dbReference type="SAM" id="MobiDB-lite"/>
    </source>
</evidence>
<gene>
    <name evidence="3" type="ORF">GRB80_01670</name>
</gene>
<keyword evidence="3" id="KW-0808">Transferase</keyword>
<dbReference type="SUPFAM" id="SSF53756">
    <property type="entry name" value="UDP-Glycosyltransferase/glycogen phosphorylase"/>
    <property type="match status" value="1"/>
</dbReference>